<keyword evidence="1" id="KW-0496">Mitochondrion</keyword>
<organism evidence="1">
    <name type="scientific">Ganoderma leucocontextum</name>
    <dbReference type="NCBI Taxonomy" id="1566825"/>
    <lineage>
        <taxon>Eukaryota</taxon>
        <taxon>Fungi</taxon>
        <taxon>Dikarya</taxon>
        <taxon>Basidiomycota</taxon>
        <taxon>Agaricomycotina</taxon>
        <taxon>Agaricomycetes</taxon>
        <taxon>Polyporales</taxon>
        <taxon>Polyporaceae</taxon>
        <taxon>Ganoderma</taxon>
    </lineage>
</organism>
<gene>
    <name evidence="1" type="primary">orf227</name>
</gene>
<proteinExistence type="predicted"/>
<dbReference type="EMBL" id="MH252534">
    <property type="protein sequence ID" value="AWJ63933.1"/>
    <property type="molecule type" value="Genomic_DNA"/>
</dbReference>
<accession>A0A2S1WBG8</accession>
<name>A0A2S1WBG8_9APHY</name>
<geneLocation type="mitochondrion" evidence="1"/>
<sequence>MEIFQIDMYLASDSLTNKIFIFNHIRFEHLYNIIRNKGIVINGGSHNRRHILKSNDIKLTLVLRTLLFLIENLTYPRKPFKFEDYDSRLIELSHKSFANNQFKKKKDFTELKKVDELYAIIEFISPSSEFNKKTRYFDRKFCESILIGLFNTTVHTGGLHMSIKPEMSNYLNELLKEIDKRMSYITEISTEIKKIIKIVKIPIILVLILINFKKEVFILRSNKNKIV</sequence>
<evidence type="ECO:0000313" key="1">
    <source>
        <dbReference type="EMBL" id="AWJ63933.1"/>
    </source>
</evidence>
<reference evidence="1" key="1">
    <citation type="journal article" date="2019" name="Int. J. Biol. Macromol.">
        <title>The complete mitochondrial genomes of five important medicinal Ganoderma species: Features, evolution, and phylogeny.</title>
        <authorList>
            <person name="Li Q."/>
            <person name="Xiang D."/>
            <person name="Wan Y."/>
            <person name="Wu Q."/>
            <person name="Wu X."/>
            <person name="Ma C."/>
            <person name="Song Y."/>
            <person name="Zhao G."/>
            <person name="Huang W."/>
        </authorList>
    </citation>
    <scope>NUCLEOTIDE SEQUENCE</scope>
</reference>
<dbReference type="RefSeq" id="YP_009493138.1">
    <property type="nucleotide sequence ID" value="NC_037937.1"/>
</dbReference>
<dbReference type="AlphaFoldDB" id="A0A2S1WBG8"/>
<dbReference type="GeneID" id="36953312"/>
<protein>
    <submittedName>
        <fullName evidence="1">Uncharacterized protein</fullName>
    </submittedName>
</protein>